<feature type="transmembrane region" description="Helical" evidence="9">
    <location>
        <begin position="542"/>
        <end position="563"/>
    </location>
</feature>
<dbReference type="GO" id="GO:0003824">
    <property type="term" value="F:catalytic activity"/>
    <property type="evidence" value="ECO:0007669"/>
    <property type="project" value="InterPro"/>
</dbReference>
<dbReference type="InterPro" id="IPR044770">
    <property type="entry name" value="MFS_spinster-like"/>
</dbReference>
<feature type="region of interest" description="Disordered" evidence="8">
    <location>
        <begin position="154"/>
        <end position="234"/>
    </location>
</feature>
<dbReference type="InterPro" id="IPR036259">
    <property type="entry name" value="MFS_trans_sf"/>
</dbReference>
<dbReference type="SUPFAM" id="SSF54197">
    <property type="entry name" value="HIT-like"/>
    <property type="match status" value="1"/>
</dbReference>
<keyword evidence="2" id="KW-0813">Transport</keyword>
<evidence type="ECO:0000256" key="4">
    <source>
        <dbReference type="ARBA" id="ARBA00022989"/>
    </source>
</evidence>
<evidence type="ECO:0000313" key="12">
    <source>
        <dbReference type="EMBL" id="TFJ88117.1"/>
    </source>
</evidence>
<feature type="transmembrane region" description="Helical" evidence="9">
    <location>
        <begin position="501"/>
        <end position="522"/>
    </location>
</feature>
<dbReference type="GO" id="GO:0022857">
    <property type="term" value="F:transmembrane transporter activity"/>
    <property type="evidence" value="ECO:0007669"/>
    <property type="project" value="InterPro"/>
</dbReference>
<evidence type="ECO:0000256" key="8">
    <source>
        <dbReference type="SAM" id="MobiDB-lite"/>
    </source>
</evidence>
<dbReference type="PRINTS" id="PR00332">
    <property type="entry name" value="HISTRIAD"/>
</dbReference>
<dbReference type="AlphaFoldDB" id="A0A4D9DCI2"/>
<dbReference type="GO" id="GO:0016020">
    <property type="term" value="C:membrane"/>
    <property type="evidence" value="ECO:0007669"/>
    <property type="project" value="UniProtKB-SubCell"/>
</dbReference>
<keyword evidence="13" id="KW-1185">Reference proteome</keyword>
<evidence type="ECO:0000313" key="13">
    <source>
        <dbReference type="Proteomes" id="UP000355283"/>
    </source>
</evidence>
<evidence type="ECO:0000256" key="3">
    <source>
        <dbReference type="ARBA" id="ARBA00022692"/>
    </source>
</evidence>
<feature type="transmembrane region" description="Helical" evidence="9">
    <location>
        <begin position="404"/>
        <end position="424"/>
    </location>
</feature>
<feature type="compositionally biased region" description="Low complexity" evidence="8">
    <location>
        <begin position="222"/>
        <end position="234"/>
    </location>
</feature>
<reference evidence="12 13" key="1">
    <citation type="submission" date="2019-01" db="EMBL/GenBank/DDBJ databases">
        <title>Nuclear Genome Assembly of the Microalgal Biofuel strain Nannochloropsis salina CCMP1776.</title>
        <authorList>
            <person name="Hovde B."/>
        </authorList>
    </citation>
    <scope>NUCLEOTIDE SEQUENCE [LARGE SCALE GENOMIC DNA]</scope>
    <source>
        <strain evidence="12 13">CCMP1776</strain>
    </source>
</reference>
<dbReference type="EMBL" id="SDOX01000002">
    <property type="protein sequence ID" value="TFJ88117.1"/>
    <property type="molecule type" value="Genomic_DNA"/>
</dbReference>
<dbReference type="InterPro" id="IPR011146">
    <property type="entry name" value="HIT-like"/>
</dbReference>
<keyword evidence="3 9" id="KW-0812">Transmembrane</keyword>
<feature type="transmembrane region" description="Helical" evidence="9">
    <location>
        <begin position="575"/>
        <end position="594"/>
    </location>
</feature>
<evidence type="ECO:0000259" key="10">
    <source>
        <dbReference type="PROSITE" id="PS50850"/>
    </source>
</evidence>
<feature type="transmembrane region" description="Helical" evidence="9">
    <location>
        <begin position="606"/>
        <end position="633"/>
    </location>
</feature>
<feature type="transmembrane region" description="Helical" evidence="9">
    <location>
        <begin position="343"/>
        <end position="363"/>
    </location>
</feature>
<comment type="caution">
    <text evidence="7">Lacks conserved residue(s) required for the propagation of feature annotation.</text>
</comment>
<evidence type="ECO:0000256" key="6">
    <source>
        <dbReference type="ARBA" id="ARBA00024338"/>
    </source>
</evidence>
<dbReference type="PROSITE" id="PS51084">
    <property type="entry name" value="HIT_2"/>
    <property type="match status" value="1"/>
</dbReference>
<comment type="similarity">
    <text evidence="6">Belongs to the major facilitator superfamily. Spinster (TC 2.A.1.49) family.</text>
</comment>
<feature type="transmembrane region" description="Helical" evidence="9">
    <location>
        <begin position="318"/>
        <end position="337"/>
    </location>
</feature>
<comment type="subcellular location">
    <subcellularLocation>
        <location evidence="1">Membrane</location>
        <topology evidence="1">Multi-pass membrane protein</topology>
    </subcellularLocation>
</comment>
<feature type="transmembrane region" description="Helical" evidence="9">
    <location>
        <begin position="285"/>
        <end position="306"/>
    </location>
</feature>
<feature type="domain" description="HIT" evidence="11">
    <location>
        <begin position="27"/>
        <end position="97"/>
    </location>
</feature>
<evidence type="ECO:0000256" key="7">
    <source>
        <dbReference type="PROSITE-ProRule" id="PRU00464"/>
    </source>
</evidence>
<feature type="transmembrane region" description="Helical" evidence="9">
    <location>
        <begin position="375"/>
        <end position="398"/>
    </location>
</feature>
<dbReference type="PANTHER" id="PTHR23505:SF79">
    <property type="entry name" value="PROTEIN SPINSTER"/>
    <property type="match status" value="1"/>
</dbReference>
<feature type="transmembrane region" description="Helical" evidence="9">
    <location>
        <begin position="674"/>
        <end position="698"/>
    </location>
</feature>
<dbReference type="InterPro" id="IPR020846">
    <property type="entry name" value="MFS_dom"/>
</dbReference>
<dbReference type="InterPro" id="IPR001310">
    <property type="entry name" value="Histidine_triad_HIT"/>
</dbReference>
<gene>
    <name evidence="12" type="ORF">NSK_000471</name>
</gene>
<dbReference type="InterPro" id="IPR036265">
    <property type="entry name" value="HIT-like_sf"/>
</dbReference>
<accession>A0A4D9DCI2</accession>
<keyword evidence="5 9" id="KW-0472">Membrane</keyword>
<comment type="caution">
    <text evidence="12">The sequence shown here is derived from an EMBL/GenBank/DDBJ whole genome shotgun (WGS) entry which is preliminary data.</text>
</comment>
<dbReference type="Pfam" id="PF01230">
    <property type="entry name" value="HIT"/>
    <property type="match status" value="1"/>
</dbReference>
<proteinExistence type="inferred from homology"/>
<feature type="region of interest" description="Disordered" evidence="8">
    <location>
        <begin position="432"/>
        <end position="482"/>
    </location>
</feature>
<evidence type="ECO:0000256" key="9">
    <source>
        <dbReference type="SAM" id="Phobius"/>
    </source>
</evidence>
<feature type="domain" description="Major facilitator superfamily (MFS) profile" evidence="10">
    <location>
        <begin position="247"/>
        <end position="699"/>
    </location>
</feature>
<dbReference type="Gene3D" id="1.20.1250.20">
    <property type="entry name" value="MFS general substrate transporter like domains"/>
    <property type="match status" value="1"/>
</dbReference>
<dbReference type="Pfam" id="PF07690">
    <property type="entry name" value="MFS_1"/>
    <property type="match status" value="1"/>
</dbReference>
<sequence length="751" mass="80637">MADEVAESRKAAAKKMEEAADAGEPTVFDKIVKKEIPSNFIYEDDHCVAFHDLSPQGPVHFLVIPKDRAGLSRLSKAEESHKALLGHLLYVAQQVAKQEGLVPGGFRVVINDGPDGSQSSSEALTDETELPLPSPFTPADYKSMAMEMAYLTPRRKGPASDRRLGLSVSGGGVDPSLSFPPEPRTSDASHTHTFDHEERSLLAEGTEPSALQTQVVRRRSPSSRPSPFSSSFATTSSETAAAPSKLTLLLFAASILFLFADQNLLAPNLTAVARDMGFDDAERDLKLGGQIPFAFFVVGGAVSIVVGPMADVMNRKTLYVCTCLVGIIPCLLTYWVVSFNQFFLLRTLTGVAVGGAFPLIYSLAADITTPDQRALASSLITISMGVGGTLGQGVAGFVGPVYGWRMPFVIIALPSLLVIALVMLTMEEPPRSHDIGSVEGRGPRGSSEALLIRPEEAGESADEECGEERGEEENREEEQGPSLARLNAGCSLQLRKFMDVFVIRTNLLAFCQSMPGCLPWGVTSAFLTDFLHEQRGMTVEKATALMFIFGLGCFLGNLAGGVLGQWAYNRSKEGAALLMAASTALGIIPMAWLINAKEDTISTPNGGFTFVAAVVAFSGGIAAFTGPLIRAFVMQVNSSRNRGTVFSVFMVADDLGKGLGPAMVSLLIPSWGRLVAFNISLGGWMMCAVFLGLLALTIRADEEALLKQLSEEARHTKQRHLAYSTKLMNSHKLSHPRLMVHNFNGVESVLV</sequence>
<dbReference type="InterPro" id="IPR011701">
    <property type="entry name" value="MFS"/>
</dbReference>
<protein>
    <recommendedName>
        <fullName evidence="14">Major facilitator superfamily (MFS) profile domain-containing protein</fullName>
    </recommendedName>
</protein>
<feature type="region of interest" description="Disordered" evidence="8">
    <location>
        <begin position="112"/>
        <end position="134"/>
    </location>
</feature>
<evidence type="ECO:0000256" key="2">
    <source>
        <dbReference type="ARBA" id="ARBA00022448"/>
    </source>
</evidence>
<dbReference type="SUPFAM" id="SSF103473">
    <property type="entry name" value="MFS general substrate transporter"/>
    <property type="match status" value="1"/>
</dbReference>
<dbReference type="Proteomes" id="UP000355283">
    <property type="component" value="Unassembled WGS sequence"/>
</dbReference>
<keyword evidence="4 9" id="KW-1133">Transmembrane helix</keyword>
<evidence type="ECO:0008006" key="14">
    <source>
        <dbReference type="Google" id="ProtNLM"/>
    </source>
</evidence>
<feature type="compositionally biased region" description="Basic and acidic residues" evidence="8">
    <location>
        <begin position="184"/>
        <end position="201"/>
    </location>
</feature>
<evidence type="ECO:0000259" key="11">
    <source>
        <dbReference type="PROSITE" id="PS51084"/>
    </source>
</evidence>
<organism evidence="12 13">
    <name type="scientific">Nannochloropsis salina CCMP1776</name>
    <dbReference type="NCBI Taxonomy" id="1027361"/>
    <lineage>
        <taxon>Eukaryota</taxon>
        <taxon>Sar</taxon>
        <taxon>Stramenopiles</taxon>
        <taxon>Ochrophyta</taxon>
        <taxon>Eustigmatophyceae</taxon>
        <taxon>Eustigmatales</taxon>
        <taxon>Monodopsidaceae</taxon>
        <taxon>Microchloropsis</taxon>
        <taxon>Microchloropsis salina</taxon>
    </lineage>
</organism>
<dbReference type="CDD" id="cd01276">
    <property type="entry name" value="PKCI_related"/>
    <property type="match status" value="1"/>
</dbReference>
<name>A0A4D9DCI2_9STRA</name>
<dbReference type="OrthoDB" id="440755at2759"/>
<dbReference type="PANTHER" id="PTHR23505">
    <property type="entry name" value="SPINSTER"/>
    <property type="match status" value="1"/>
</dbReference>
<dbReference type="PROSITE" id="PS50850">
    <property type="entry name" value="MFS"/>
    <property type="match status" value="1"/>
</dbReference>
<evidence type="ECO:0000256" key="1">
    <source>
        <dbReference type="ARBA" id="ARBA00004141"/>
    </source>
</evidence>
<evidence type="ECO:0000256" key="5">
    <source>
        <dbReference type="ARBA" id="ARBA00023136"/>
    </source>
</evidence>
<feature type="compositionally biased region" description="Acidic residues" evidence="8">
    <location>
        <begin position="457"/>
        <end position="476"/>
    </location>
</feature>
<dbReference type="Gene3D" id="3.30.428.10">
    <property type="entry name" value="HIT-like"/>
    <property type="match status" value="1"/>
</dbReference>